<keyword evidence="4" id="KW-1185">Reference proteome</keyword>
<dbReference type="OrthoDB" id="3486565at2759"/>
<dbReference type="PANTHER" id="PTHR33112:SF9">
    <property type="entry name" value="HETEROKARYON INCOMPATIBILITY DOMAIN-CONTAINING PROTEIN"/>
    <property type="match status" value="1"/>
</dbReference>
<dbReference type="Pfam" id="PF06985">
    <property type="entry name" value="HET"/>
    <property type="match status" value="1"/>
</dbReference>
<evidence type="ECO:0000313" key="4">
    <source>
        <dbReference type="Proteomes" id="UP000717696"/>
    </source>
</evidence>
<evidence type="ECO:0000256" key="1">
    <source>
        <dbReference type="SAM" id="MobiDB-lite"/>
    </source>
</evidence>
<feature type="region of interest" description="Disordered" evidence="1">
    <location>
        <begin position="394"/>
        <end position="435"/>
    </location>
</feature>
<feature type="compositionally biased region" description="Low complexity" evidence="1">
    <location>
        <begin position="425"/>
        <end position="435"/>
    </location>
</feature>
<reference evidence="3" key="1">
    <citation type="journal article" date="2021" name="Nat. Commun.">
        <title>Genetic determinants of endophytism in the Arabidopsis root mycobiome.</title>
        <authorList>
            <person name="Mesny F."/>
            <person name="Miyauchi S."/>
            <person name="Thiergart T."/>
            <person name="Pickel B."/>
            <person name="Atanasova L."/>
            <person name="Karlsson M."/>
            <person name="Huettel B."/>
            <person name="Barry K.W."/>
            <person name="Haridas S."/>
            <person name="Chen C."/>
            <person name="Bauer D."/>
            <person name="Andreopoulos W."/>
            <person name="Pangilinan J."/>
            <person name="LaButti K."/>
            <person name="Riley R."/>
            <person name="Lipzen A."/>
            <person name="Clum A."/>
            <person name="Drula E."/>
            <person name="Henrissat B."/>
            <person name="Kohler A."/>
            <person name="Grigoriev I.V."/>
            <person name="Martin F.M."/>
            <person name="Hacquard S."/>
        </authorList>
    </citation>
    <scope>NUCLEOTIDE SEQUENCE</scope>
    <source>
        <strain evidence="3">MPI-CAGE-AT-0021</strain>
    </source>
</reference>
<gene>
    <name evidence="3" type="ORF">B0J13DRAFT_677498</name>
</gene>
<dbReference type="PANTHER" id="PTHR33112">
    <property type="entry name" value="DOMAIN PROTEIN, PUTATIVE-RELATED"/>
    <property type="match status" value="1"/>
</dbReference>
<feature type="compositionally biased region" description="Low complexity" evidence="1">
    <location>
        <begin position="394"/>
        <end position="410"/>
    </location>
</feature>
<protein>
    <submittedName>
        <fullName evidence="3">Heterokaryon incompatibility protein-domain-containing protein</fullName>
    </submittedName>
</protein>
<proteinExistence type="predicted"/>
<organism evidence="3 4">
    <name type="scientific">Dactylonectria estremocensis</name>
    <dbReference type="NCBI Taxonomy" id="1079267"/>
    <lineage>
        <taxon>Eukaryota</taxon>
        <taxon>Fungi</taxon>
        <taxon>Dikarya</taxon>
        <taxon>Ascomycota</taxon>
        <taxon>Pezizomycotina</taxon>
        <taxon>Sordariomycetes</taxon>
        <taxon>Hypocreomycetidae</taxon>
        <taxon>Hypocreales</taxon>
        <taxon>Nectriaceae</taxon>
        <taxon>Dactylonectria</taxon>
    </lineage>
</organism>
<dbReference type="AlphaFoldDB" id="A0A9P9EHD5"/>
<evidence type="ECO:0000313" key="3">
    <source>
        <dbReference type="EMBL" id="KAH7137512.1"/>
    </source>
</evidence>
<accession>A0A9P9EHD5</accession>
<dbReference type="EMBL" id="JAGMUU010000015">
    <property type="protein sequence ID" value="KAH7137512.1"/>
    <property type="molecule type" value="Genomic_DNA"/>
</dbReference>
<name>A0A9P9EHD5_9HYPO</name>
<evidence type="ECO:0000259" key="2">
    <source>
        <dbReference type="Pfam" id="PF06985"/>
    </source>
</evidence>
<dbReference type="InterPro" id="IPR010730">
    <property type="entry name" value="HET"/>
</dbReference>
<comment type="caution">
    <text evidence="3">The sequence shown here is derived from an EMBL/GenBank/DDBJ whole genome shotgun (WGS) entry which is preliminary data.</text>
</comment>
<sequence length="692" mass="77421">MENTAPEARAELPAAANSTRGCPVCRNLQPSVERYESKTIEVGSLRDECEYCQLLKSALAHLSHGRATNVFMRSSKREPIRITYHHDGDPDGRDTPIEMAELILYSHDDSQLIPELGTLNPYPRSTDLDASIDFIGEQLEKCLTQHKTCRRRHESPLPTRVLSIGSSDSDVRLVELKNVRARYVTLSHCWGDKQPARTTGSNLADMKKSINFTALPIVFQQAISVVRMLKIDYIWIDSLCIIQDSQSDWELESVQMCDYYENSFLTISTAASSDPTIPFLGPRDETWWPVKLELVTPRAREYVYAQRLAKTSEEEGKLFTRAWAWQEAAISTRTIYFTPSELIWECLKQVSPQRYIPDLAASDRLGFSKVLSSLRFNMLPSNFDPAVYPEAHNLLDNDSDTSSSSDISISAPSPRFVSEVSRPCSSGSSSGSSSSDTDMMNYIWDMWDDLVAYYSRRQLTFATDKLPALSGVASRVHKVTQSRYLAGMWEENLALNLCWTRVDIGAQDLMSLPMAYVAPSWSWASIPGGVEAEVERTIESFEPGFAIIEAYCHVPGLNPFGKVSVGHLVLRGQVAEVMLTCDNPQRSTSYELSGPLEKWNFSPDSALKMSSGDVSRARGGQGLSKFRARVLCLYIGASYGTSEGKELNRREYFMMVLGNSGDNNGSFCRVGLASSKRNLLFKDAPELEIKLM</sequence>
<feature type="domain" description="Heterokaryon incompatibility" evidence="2">
    <location>
        <begin position="183"/>
        <end position="327"/>
    </location>
</feature>
<dbReference type="Proteomes" id="UP000717696">
    <property type="component" value="Unassembled WGS sequence"/>
</dbReference>